<protein>
    <recommendedName>
        <fullName evidence="3">Peptidase C1A papain C-terminal domain-containing protein</fullName>
    </recommendedName>
</protein>
<dbReference type="InterPro" id="IPR038765">
    <property type="entry name" value="Papain-like_cys_pep_sf"/>
</dbReference>
<dbReference type="InterPro" id="IPR025661">
    <property type="entry name" value="Pept_asp_AS"/>
</dbReference>
<dbReference type="PROSITE" id="PS00640">
    <property type="entry name" value="THIOL_PROTEASE_ASN"/>
    <property type="match status" value="1"/>
</dbReference>
<sequence>MALSVSPTCMILTIPFNNPNPLNHQQNLLYPTQAKDKETELSRRRQASCQHATMCCSRCMDPKKIQSQPLKEHVGSCLSCGITAAPAQQIPDSLDWRDAGAVTPVKDQKTCGACWAFAAVGAVESAYKIATGELISLSEQELVDCGMRGDNVKAACEGGNQESGFQFIVDNGGINSEDNYPYSATDGVCDAEKASYSVAQISGYAIVPPNDEAALLEAVARQPVAVTVDDSSPEFKYYAGGVFVGPCGTGGGHQFLVIGYGVSEDGVKFWLVKNSWGQDWGERGYMRIQRDVDAAEGLCGIAMQASYPII</sequence>
<dbReference type="PANTHER" id="PTHR12411">
    <property type="entry name" value="CYSTEINE PROTEASE FAMILY C1-RELATED"/>
    <property type="match status" value="1"/>
</dbReference>
<dbReference type="InterPro" id="IPR000668">
    <property type="entry name" value="Peptidase_C1A_C"/>
</dbReference>
<comment type="caution">
    <text evidence="4">The sequence shown here is derived from an EMBL/GenBank/DDBJ whole genome shotgun (WGS) entry which is preliminary data.</text>
</comment>
<organism evidence="4 5">
    <name type="scientific">Castilleja foliolosa</name>
    <dbReference type="NCBI Taxonomy" id="1961234"/>
    <lineage>
        <taxon>Eukaryota</taxon>
        <taxon>Viridiplantae</taxon>
        <taxon>Streptophyta</taxon>
        <taxon>Embryophyta</taxon>
        <taxon>Tracheophyta</taxon>
        <taxon>Spermatophyta</taxon>
        <taxon>Magnoliopsida</taxon>
        <taxon>eudicotyledons</taxon>
        <taxon>Gunneridae</taxon>
        <taxon>Pentapetalae</taxon>
        <taxon>asterids</taxon>
        <taxon>lamiids</taxon>
        <taxon>Lamiales</taxon>
        <taxon>Orobanchaceae</taxon>
        <taxon>Pedicularideae</taxon>
        <taxon>Castillejinae</taxon>
        <taxon>Castilleja</taxon>
    </lineage>
</organism>
<dbReference type="InterPro" id="IPR039417">
    <property type="entry name" value="Peptidase_C1A_papain-like"/>
</dbReference>
<dbReference type="PRINTS" id="PR00705">
    <property type="entry name" value="PAPAIN"/>
</dbReference>
<dbReference type="SMART" id="SM00645">
    <property type="entry name" value="Pept_C1"/>
    <property type="match status" value="1"/>
</dbReference>
<dbReference type="InterPro" id="IPR013128">
    <property type="entry name" value="Peptidase_C1A"/>
</dbReference>
<dbReference type="AlphaFoldDB" id="A0ABD3BJV2"/>
<dbReference type="Proteomes" id="UP001632038">
    <property type="component" value="Unassembled WGS sequence"/>
</dbReference>
<feature type="domain" description="Peptidase C1A papain C-terminal" evidence="3">
    <location>
        <begin position="90"/>
        <end position="309"/>
    </location>
</feature>
<keyword evidence="2" id="KW-1015">Disulfide bond</keyword>
<evidence type="ECO:0000313" key="5">
    <source>
        <dbReference type="Proteomes" id="UP001632038"/>
    </source>
</evidence>
<dbReference type="EMBL" id="JAVIJP010000087">
    <property type="protein sequence ID" value="KAL3617042.1"/>
    <property type="molecule type" value="Genomic_DNA"/>
</dbReference>
<proteinExistence type="inferred from homology"/>
<dbReference type="SUPFAM" id="SSF54001">
    <property type="entry name" value="Cysteine proteinases"/>
    <property type="match status" value="1"/>
</dbReference>
<dbReference type="CDD" id="cd02248">
    <property type="entry name" value="Peptidase_C1A"/>
    <property type="match status" value="1"/>
</dbReference>
<accession>A0ABD3BJV2</accession>
<reference evidence="5" key="1">
    <citation type="journal article" date="2024" name="IScience">
        <title>Strigolactones Initiate the Formation of Haustorium-like Structures in Castilleja.</title>
        <authorList>
            <person name="Buerger M."/>
            <person name="Peterson D."/>
            <person name="Chory J."/>
        </authorList>
    </citation>
    <scope>NUCLEOTIDE SEQUENCE [LARGE SCALE GENOMIC DNA]</scope>
</reference>
<dbReference type="FunFam" id="3.90.70.10:FF:000332">
    <property type="entry name" value="Cathepsin L1"/>
    <property type="match status" value="1"/>
</dbReference>
<evidence type="ECO:0000256" key="1">
    <source>
        <dbReference type="ARBA" id="ARBA00008455"/>
    </source>
</evidence>
<comment type="similarity">
    <text evidence="1">Belongs to the peptidase C1 family.</text>
</comment>
<dbReference type="InterPro" id="IPR000169">
    <property type="entry name" value="Pept_cys_AS"/>
</dbReference>
<gene>
    <name evidence="4" type="ORF">CASFOL_039436</name>
</gene>
<name>A0ABD3BJV2_9LAMI</name>
<dbReference type="Pfam" id="PF00112">
    <property type="entry name" value="Peptidase_C1"/>
    <property type="match status" value="1"/>
</dbReference>
<evidence type="ECO:0000313" key="4">
    <source>
        <dbReference type="EMBL" id="KAL3617042.1"/>
    </source>
</evidence>
<dbReference type="Gene3D" id="3.90.70.10">
    <property type="entry name" value="Cysteine proteinases"/>
    <property type="match status" value="1"/>
</dbReference>
<dbReference type="PROSITE" id="PS00139">
    <property type="entry name" value="THIOL_PROTEASE_CYS"/>
    <property type="match status" value="1"/>
</dbReference>
<evidence type="ECO:0000259" key="3">
    <source>
        <dbReference type="SMART" id="SM00645"/>
    </source>
</evidence>
<keyword evidence="5" id="KW-1185">Reference proteome</keyword>
<evidence type="ECO:0000256" key="2">
    <source>
        <dbReference type="ARBA" id="ARBA00023157"/>
    </source>
</evidence>